<dbReference type="AlphaFoldDB" id="A0A166SE02"/>
<keyword evidence="3" id="KW-1185">Reference proteome</keyword>
<evidence type="ECO:0000256" key="1">
    <source>
        <dbReference type="SAM" id="MobiDB-lite"/>
    </source>
</evidence>
<evidence type="ECO:0000313" key="3">
    <source>
        <dbReference type="Proteomes" id="UP000076532"/>
    </source>
</evidence>
<gene>
    <name evidence="2" type="ORF">FIBSPDRAFT_885097</name>
</gene>
<organism evidence="2 3">
    <name type="scientific">Athelia psychrophila</name>
    <dbReference type="NCBI Taxonomy" id="1759441"/>
    <lineage>
        <taxon>Eukaryota</taxon>
        <taxon>Fungi</taxon>
        <taxon>Dikarya</taxon>
        <taxon>Basidiomycota</taxon>
        <taxon>Agaricomycotina</taxon>
        <taxon>Agaricomycetes</taxon>
        <taxon>Agaricomycetidae</taxon>
        <taxon>Atheliales</taxon>
        <taxon>Atheliaceae</taxon>
        <taxon>Athelia</taxon>
    </lineage>
</organism>
<feature type="compositionally biased region" description="Acidic residues" evidence="1">
    <location>
        <begin position="99"/>
        <end position="113"/>
    </location>
</feature>
<feature type="compositionally biased region" description="Acidic residues" evidence="1">
    <location>
        <begin position="120"/>
        <end position="129"/>
    </location>
</feature>
<name>A0A166SE02_9AGAM</name>
<accession>A0A166SE02</accession>
<protein>
    <submittedName>
        <fullName evidence="2">Uncharacterized protein</fullName>
    </submittedName>
</protein>
<reference evidence="2 3" key="1">
    <citation type="journal article" date="2016" name="Mol. Biol. Evol.">
        <title>Comparative Genomics of Early-Diverging Mushroom-Forming Fungi Provides Insights into the Origins of Lignocellulose Decay Capabilities.</title>
        <authorList>
            <person name="Nagy L.G."/>
            <person name="Riley R."/>
            <person name="Tritt A."/>
            <person name="Adam C."/>
            <person name="Daum C."/>
            <person name="Floudas D."/>
            <person name="Sun H."/>
            <person name="Yadav J.S."/>
            <person name="Pangilinan J."/>
            <person name="Larsson K.H."/>
            <person name="Matsuura K."/>
            <person name="Barry K."/>
            <person name="Labutti K."/>
            <person name="Kuo R."/>
            <person name="Ohm R.A."/>
            <person name="Bhattacharya S.S."/>
            <person name="Shirouzu T."/>
            <person name="Yoshinaga Y."/>
            <person name="Martin F.M."/>
            <person name="Grigoriev I.V."/>
            <person name="Hibbett D.S."/>
        </authorList>
    </citation>
    <scope>NUCLEOTIDE SEQUENCE [LARGE SCALE GENOMIC DNA]</scope>
    <source>
        <strain evidence="2 3">CBS 109695</strain>
    </source>
</reference>
<evidence type="ECO:0000313" key="2">
    <source>
        <dbReference type="EMBL" id="KZP29339.1"/>
    </source>
</evidence>
<feature type="region of interest" description="Disordered" evidence="1">
    <location>
        <begin position="95"/>
        <end position="129"/>
    </location>
</feature>
<proteinExistence type="predicted"/>
<sequence length="129" mass="14520">MPVPSCYALWSEAIRSKHPVAQARYTVSLPNAETKLVDIIVKHDNIGYPARKLQLSQALFYDEGNRRRDVKQEVEVLAGSFAAFPAECRSKKWFKGNGSDDDDELDEEGADGSEEGKIWEEDEWEAGNT</sequence>
<dbReference type="EMBL" id="KV417499">
    <property type="protein sequence ID" value="KZP29339.1"/>
    <property type="molecule type" value="Genomic_DNA"/>
</dbReference>
<dbReference type="Proteomes" id="UP000076532">
    <property type="component" value="Unassembled WGS sequence"/>
</dbReference>